<feature type="region of interest" description="Disordered" evidence="1">
    <location>
        <begin position="178"/>
        <end position="204"/>
    </location>
</feature>
<reference evidence="2" key="1">
    <citation type="journal article" date="2004" name="Plant Cell">
        <title>Composition and structure of the centromeric region of rice chromosome 8.</title>
        <authorList>
            <person name="Wu J."/>
            <person name="Yamagata H."/>
            <person name="Hayashi-Tsugane M."/>
            <person name="Hijishita S."/>
            <person name="Fujisawa M."/>
            <person name="Shibata M."/>
            <person name="Itoh Y."/>
            <person name="Nakamura M."/>
            <person name="Sakaguchi M."/>
            <person name="Yoshihara R."/>
            <person name="Kobayashi H."/>
            <person name="Itoh K."/>
            <person name="Karasawa W."/>
            <person name="Yamamoto M."/>
            <person name="Saji S."/>
            <person name="Katagiri S."/>
            <person name="Kanamori H."/>
            <person name="Namiki N."/>
            <person name="Katayose Y."/>
            <person name="Matsumoto T."/>
            <person name="Sasaki T."/>
        </authorList>
    </citation>
    <scope>NUCLEOTIDE SEQUENCE</scope>
</reference>
<organism evidence="2">
    <name type="scientific">Oryza sativa subsp. japonica</name>
    <name type="common">Rice</name>
    <dbReference type="NCBI Taxonomy" id="39947"/>
    <lineage>
        <taxon>Eukaryota</taxon>
        <taxon>Viridiplantae</taxon>
        <taxon>Streptophyta</taxon>
        <taxon>Embryophyta</taxon>
        <taxon>Tracheophyta</taxon>
        <taxon>Spermatophyta</taxon>
        <taxon>Magnoliopsida</taxon>
        <taxon>Liliopsida</taxon>
        <taxon>Poales</taxon>
        <taxon>Poaceae</taxon>
        <taxon>BOP clade</taxon>
        <taxon>Oryzoideae</taxon>
        <taxon>Oryzeae</taxon>
        <taxon>Oryzinae</taxon>
        <taxon>Oryza</taxon>
        <taxon>Oryza sativa</taxon>
    </lineage>
</organism>
<sequence>MAAAGMGGDGNNVPTTPGHNGAAAEGRQDLDFGKAAPVGFWTEWSGSQGAVERGDAARRRLERREAAAGGGIVEVARVDSGGGILVGDLGKRGVERGNGAVDGVRTAAAMPGRATAQCGVNESGGAARLEGGGIEPERGGNWPATWEEREVREAATWPDFAGRGGETARTWAMTASTHAQERESRGRGGDVGGCGGHGGGWGWS</sequence>
<evidence type="ECO:0000256" key="1">
    <source>
        <dbReference type="SAM" id="MobiDB-lite"/>
    </source>
</evidence>
<dbReference type="AlphaFoldDB" id="Q69VP6"/>
<protein>
    <submittedName>
        <fullName evidence="2">Uncharacterized protein</fullName>
    </submittedName>
</protein>
<dbReference type="EMBL" id="AP004041">
    <property type="protein sequence ID" value="BAD30460.1"/>
    <property type="molecule type" value="Genomic_DNA"/>
</dbReference>
<feature type="region of interest" description="Disordered" evidence="1">
    <location>
        <begin position="1"/>
        <end position="28"/>
    </location>
</feature>
<feature type="compositionally biased region" description="Gly residues" evidence="1">
    <location>
        <begin position="189"/>
        <end position="204"/>
    </location>
</feature>
<proteinExistence type="predicted"/>
<feature type="compositionally biased region" description="Basic and acidic residues" evidence="1">
    <location>
        <begin position="179"/>
        <end position="188"/>
    </location>
</feature>
<evidence type="ECO:0000313" key="2">
    <source>
        <dbReference type="EMBL" id="BAD30460.1"/>
    </source>
</evidence>
<gene>
    <name evidence="2" type="primary">OJ1115_A07.120</name>
</gene>
<name>Q69VP6_ORYSJ</name>
<accession>Q69VP6</accession>
<feature type="compositionally biased region" description="Gly residues" evidence="1">
    <location>
        <begin position="1"/>
        <end position="10"/>
    </location>
</feature>